<sequence length="36" mass="3777">VVNPAGSWWSGAERLLAAMGWLRAAQLALAAAIQVK</sequence>
<accession>A0A392U7J9</accession>
<protein>
    <submittedName>
        <fullName evidence="1">Uncharacterized protein</fullName>
    </submittedName>
</protein>
<evidence type="ECO:0000313" key="1">
    <source>
        <dbReference type="EMBL" id="MCI67725.1"/>
    </source>
</evidence>
<dbReference type="AlphaFoldDB" id="A0A392U7J9"/>
<keyword evidence="2" id="KW-1185">Reference proteome</keyword>
<proteinExistence type="predicted"/>
<organism evidence="1 2">
    <name type="scientific">Trifolium medium</name>
    <dbReference type="NCBI Taxonomy" id="97028"/>
    <lineage>
        <taxon>Eukaryota</taxon>
        <taxon>Viridiplantae</taxon>
        <taxon>Streptophyta</taxon>
        <taxon>Embryophyta</taxon>
        <taxon>Tracheophyta</taxon>
        <taxon>Spermatophyta</taxon>
        <taxon>Magnoliopsida</taxon>
        <taxon>eudicotyledons</taxon>
        <taxon>Gunneridae</taxon>
        <taxon>Pentapetalae</taxon>
        <taxon>rosids</taxon>
        <taxon>fabids</taxon>
        <taxon>Fabales</taxon>
        <taxon>Fabaceae</taxon>
        <taxon>Papilionoideae</taxon>
        <taxon>50 kb inversion clade</taxon>
        <taxon>NPAAA clade</taxon>
        <taxon>Hologalegina</taxon>
        <taxon>IRL clade</taxon>
        <taxon>Trifolieae</taxon>
        <taxon>Trifolium</taxon>
    </lineage>
</organism>
<dbReference type="Proteomes" id="UP000265520">
    <property type="component" value="Unassembled WGS sequence"/>
</dbReference>
<evidence type="ECO:0000313" key="2">
    <source>
        <dbReference type="Proteomes" id="UP000265520"/>
    </source>
</evidence>
<feature type="non-terminal residue" evidence="1">
    <location>
        <position position="1"/>
    </location>
</feature>
<comment type="caution">
    <text evidence="1">The sequence shown here is derived from an EMBL/GenBank/DDBJ whole genome shotgun (WGS) entry which is preliminary data.</text>
</comment>
<name>A0A392U7J9_9FABA</name>
<dbReference type="EMBL" id="LXQA010722478">
    <property type="protein sequence ID" value="MCI67725.1"/>
    <property type="molecule type" value="Genomic_DNA"/>
</dbReference>
<reference evidence="1 2" key="1">
    <citation type="journal article" date="2018" name="Front. Plant Sci.">
        <title>Red Clover (Trifolium pratense) and Zigzag Clover (T. medium) - A Picture of Genomic Similarities and Differences.</title>
        <authorList>
            <person name="Dluhosova J."/>
            <person name="Istvanek J."/>
            <person name="Nedelnik J."/>
            <person name="Repkova J."/>
        </authorList>
    </citation>
    <scope>NUCLEOTIDE SEQUENCE [LARGE SCALE GENOMIC DNA]</scope>
    <source>
        <strain evidence="2">cv. 10/8</strain>
        <tissue evidence="1">Leaf</tissue>
    </source>
</reference>